<comment type="caution">
    <text evidence="1">The sequence shown here is derived from an EMBL/GenBank/DDBJ whole genome shotgun (WGS) entry which is preliminary data.</text>
</comment>
<accession>A0ACC1T5I2</accession>
<gene>
    <name evidence="1" type="ORF">NM688_g3501</name>
</gene>
<protein>
    <submittedName>
        <fullName evidence="1">Uncharacterized protein</fullName>
    </submittedName>
</protein>
<dbReference type="Proteomes" id="UP001148662">
    <property type="component" value="Unassembled WGS sequence"/>
</dbReference>
<sequence length="205" mass="21818">MQELGLSEAADTIVGGAGRKGISGVLVLDEVTTGLDSFTSFQLLETLSRLAARGQTIVLSILWAELAVASSMGQGSTCRRIATYVLSMPRSSRSPPLLPIFLHITLPSHIAAADHLMTTEQGMAVELMVGVISSALTAALYVEWALLSVCKEKRLVLGQTALAMARRLSGDLRRKAQSPVSASIVQRLTSNSQFMANFPTFAGDL</sequence>
<proteinExistence type="predicted"/>
<reference evidence="1" key="1">
    <citation type="submission" date="2022-07" db="EMBL/GenBank/DDBJ databases">
        <title>Genome Sequence of Phlebia brevispora.</title>
        <authorList>
            <person name="Buettner E."/>
        </authorList>
    </citation>
    <scope>NUCLEOTIDE SEQUENCE</scope>
    <source>
        <strain evidence="1">MPL23</strain>
    </source>
</reference>
<name>A0ACC1T5I2_9APHY</name>
<evidence type="ECO:0000313" key="2">
    <source>
        <dbReference type="Proteomes" id="UP001148662"/>
    </source>
</evidence>
<keyword evidence="2" id="KW-1185">Reference proteome</keyword>
<evidence type="ECO:0000313" key="1">
    <source>
        <dbReference type="EMBL" id="KAJ3553640.1"/>
    </source>
</evidence>
<organism evidence="1 2">
    <name type="scientific">Phlebia brevispora</name>
    <dbReference type="NCBI Taxonomy" id="194682"/>
    <lineage>
        <taxon>Eukaryota</taxon>
        <taxon>Fungi</taxon>
        <taxon>Dikarya</taxon>
        <taxon>Basidiomycota</taxon>
        <taxon>Agaricomycotina</taxon>
        <taxon>Agaricomycetes</taxon>
        <taxon>Polyporales</taxon>
        <taxon>Meruliaceae</taxon>
        <taxon>Phlebia</taxon>
    </lineage>
</organism>
<dbReference type="EMBL" id="JANHOG010000516">
    <property type="protein sequence ID" value="KAJ3553640.1"/>
    <property type="molecule type" value="Genomic_DNA"/>
</dbReference>